<organism evidence="1 2">
    <name type="scientific">Pseudonocardia alaniniphila</name>
    <dbReference type="NCBI Taxonomy" id="75291"/>
    <lineage>
        <taxon>Bacteria</taxon>
        <taxon>Bacillati</taxon>
        <taxon>Actinomycetota</taxon>
        <taxon>Actinomycetes</taxon>
        <taxon>Pseudonocardiales</taxon>
        <taxon>Pseudonocardiaceae</taxon>
        <taxon>Pseudonocardia</taxon>
    </lineage>
</organism>
<evidence type="ECO:0000313" key="2">
    <source>
        <dbReference type="Proteomes" id="UP001299970"/>
    </source>
</evidence>
<sequence>MNGTLTPDEQLAKQSIEDFGRFRTGDELAAFLQSEGIKGARVKGACPVATYIRGFTNRVRILVSATTTQIWSKNLTTVTNPQALTEFIADFYAGHHPELLRSWLPATDR</sequence>
<reference evidence="1 2" key="1">
    <citation type="submission" date="2022-03" db="EMBL/GenBank/DDBJ databases">
        <title>Pseudonocardia alaer sp. nov., a novel actinomycete isolated from reed forest soil.</title>
        <authorList>
            <person name="Wang L."/>
        </authorList>
    </citation>
    <scope>NUCLEOTIDE SEQUENCE [LARGE SCALE GENOMIC DNA]</scope>
    <source>
        <strain evidence="1 2">Y-16303</strain>
    </source>
</reference>
<proteinExistence type="predicted"/>
<dbReference type="RefSeq" id="WP_241043240.1">
    <property type="nucleotide sequence ID" value="NZ_BAAAJF010000002.1"/>
</dbReference>
<name>A0ABS9TV55_9PSEU</name>
<accession>A0ABS9TV55</accession>
<comment type="caution">
    <text evidence="1">The sequence shown here is derived from an EMBL/GenBank/DDBJ whole genome shotgun (WGS) entry which is preliminary data.</text>
</comment>
<evidence type="ECO:0000313" key="1">
    <source>
        <dbReference type="EMBL" id="MCH6172437.1"/>
    </source>
</evidence>
<keyword evidence="2" id="KW-1185">Reference proteome</keyword>
<gene>
    <name evidence="1" type="ORF">MMF94_42825</name>
</gene>
<dbReference type="EMBL" id="JAKXMK010000075">
    <property type="protein sequence ID" value="MCH6172437.1"/>
    <property type="molecule type" value="Genomic_DNA"/>
</dbReference>
<dbReference type="Proteomes" id="UP001299970">
    <property type="component" value="Unassembled WGS sequence"/>
</dbReference>
<protein>
    <submittedName>
        <fullName evidence="1">Uncharacterized protein</fullName>
    </submittedName>
</protein>